<dbReference type="Proteomes" id="UP000324897">
    <property type="component" value="Chromosome 4"/>
</dbReference>
<keyword evidence="4" id="KW-1185">Reference proteome</keyword>
<evidence type="ECO:0000256" key="2">
    <source>
        <dbReference type="SAM" id="SignalP"/>
    </source>
</evidence>
<dbReference type="EMBL" id="RWGY01000007">
    <property type="protein sequence ID" value="TVU39388.1"/>
    <property type="molecule type" value="Genomic_DNA"/>
</dbReference>
<proteinExistence type="predicted"/>
<feature type="signal peptide" evidence="2">
    <location>
        <begin position="1"/>
        <end position="27"/>
    </location>
</feature>
<feature type="region of interest" description="Disordered" evidence="1">
    <location>
        <begin position="144"/>
        <end position="176"/>
    </location>
</feature>
<gene>
    <name evidence="3" type="ORF">EJB05_12802</name>
</gene>
<name>A0A5J9VU14_9POAL</name>
<accession>A0A5J9VU14</accession>
<evidence type="ECO:0000256" key="1">
    <source>
        <dbReference type="SAM" id="MobiDB-lite"/>
    </source>
</evidence>
<organism evidence="3 4">
    <name type="scientific">Eragrostis curvula</name>
    <name type="common">weeping love grass</name>
    <dbReference type="NCBI Taxonomy" id="38414"/>
    <lineage>
        <taxon>Eukaryota</taxon>
        <taxon>Viridiplantae</taxon>
        <taxon>Streptophyta</taxon>
        <taxon>Embryophyta</taxon>
        <taxon>Tracheophyta</taxon>
        <taxon>Spermatophyta</taxon>
        <taxon>Magnoliopsida</taxon>
        <taxon>Liliopsida</taxon>
        <taxon>Poales</taxon>
        <taxon>Poaceae</taxon>
        <taxon>PACMAD clade</taxon>
        <taxon>Chloridoideae</taxon>
        <taxon>Eragrostideae</taxon>
        <taxon>Eragrostidinae</taxon>
        <taxon>Eragrostis</taxon>
    </lineage>
</organism>
<evidence type="ECO:0000313" key="4">
    <source>
        <dbReference type="Proteomes" id="UP000324897"/>
    </source>
</evidence>
<keyword evidence="2" id="KW-0732">Signal</keyword>
<comment type="caution">
    <text evidence="3">The sequence shown here is derived from an EMBL/GenBank/DDBJ whole genome shotgun (WGS) entry which is preliminary data.</text>
</comment>
<protein>
    <submittedName>
        <fullName evidence="3">Uncharacterized protein</fullName>
    </submittedName>
</protein>
<feature type="chain" id="PRO_5023934732" evidence="2">
    <location>
        <begin position="28"/>
        <end position="176"/>
    </location>
</feature>
<feature type="compositionally biased region" description="Pro residues" evidence="1">
    <location>
        <begin position="155"/>
        <end position="176"/>
    </location>
</feature>
<reference evidence="3 4" key="1">
    <citation type="journal article" date="2019" name="Sci. Rep.">
        <title>A high-quality genome of Eragrostis curvula grass provides insights into Poaceae evolution and supports new strategies to enhance forage quality.</title>
        <authorList>
            <person name="Carballo J."/>
            <person name="Santos B.A.C.M."/>
            <person name="Zappacosta D."/>
            <person name="Garbus I."/>
            <person name="Selva J.P."/>
            <person name="Gallo C.A."/>
            <person name="Diaz A."/>
            <person name="Albertini E."/>
            <person name="Caccamo M."/>
            <person name="Echenique V."/>
        </authorList>
    </citation>
    <scope>NUCLEOTIDE SEQUENCE [LARGE SCALE GENOMIC DNA]</scope>
    <source>
        <strain evidence="4">cv. Victoria</strain>
        <tissue evidence="3">Leaf</tissue>
    </source>
</reference>
<dbReference type="Gramene" id="TVU39388">
    <property type="protein sequence ID" value="TVU39388"/>
    <property type="gene ID" value="EJB05_12802"/>
</dbReference>
<evidence type="ECO:0000313" key="3">
    <source>
        <dbReference type="EMBL" id="TVU39388.1"/>
    </source>
</evidence>
<sequence>MWTPSKRIVSLFLTFTLVATTVQPSDAIRVLQATSSTNADAVAKPTGFSFPHFPFPHRRGAPPAAGDQFTVGLPFPPLFPLPGAPGFPFPSFPPLFPLPGAPPLVPIPGLPPLPPIPGLPHLPGTPPASSTRLSAQSISWPSSSLMGLMHGTAGPVPPMSSPASAPSPAPSPYSRS</sequence>
<dbReference type="AlphaFoldDB" id="A0A5J9VU14"/>